<feature type="compositionally biased region" description="Basic and acidic residues" evidence="4">
    <location>
        <begin position="29"/>
        <end position="48"/>
    </location>
</feature>
<dbReference type="GO" id="GO:0046872">
    <property type="term" value="F:metal ion binding"/>
    <property type="evidence" value="ECO:0007669"/>
    <property type="project" value="UniProtKB-KW"/>
</dbReference>
<reference evidence="5" key="1">
    <citation type="journal article" date="2018" name="DNA Res.">
        <title>Multiple hybrid de novo genome assembly of finger millet, an orphan allotetraploid crop.</title>
        <authorList>
            <person name="Hatakeyama M."/>
            <person name="Aluri S."/>
            <person name="Balachadran M.T."/>
            <person name="Sivarajan S.R."/>
            <person name="Patrignani A."/>
            <person name="Gruter S."/>
            <person name="Poveda L."/>
            <person name="Shimizu-Inatsugi R."/>
            <person name="Baeten J."/>
            <person name="Francoijs K.J."/>
            <person name="Nataraja K.N."/>
            <person name="Reddy Y.A.N."/>
            <person name="Phadnis S."/>
            <person name="Ravikumar R.L."/>
            <person name="Schlapbach R."/>
            <person name="Sreeman S.M."/>
            <person name="Shimizu K.K."/>
        </authorList>
    </citation>
    <scope>NUCLEOTIDE SEQUENCE</scope>
</reference>
<dbReference type="Gene3D" id="3.40.50.150">
    <property type="entry name" value="Vaccinia Virus protein VP39"/>
    <property type="match status" value="1"/>
</dbReference>
<feature type="region of interest" description="Disordered" evidence="4">
    <location>
        <begin position="1"/>
        <end position="48"/>
    </location>
</feature>
<evidence type="ECO:0000313" key="6">
    <source>
        <dbReference type="Proteomes" id="UP001054889"/>
    </source>
</evidence>
<keyword evidence="3" id="KW-0460">Magnesium</keyword>
<evidence type="ECO:0000256" key="3">
    <source>
        <dbReference type="ARBA" id="ARBA00022842"/>
    </source>
</evidence>
<dbReference type="FunFam" id="3.40.50.150:FF:000530">
    <property type="entry name" value="Os11g0256900 protein"/>
    <property type="match status" value="1"/>
</dbReference>
<sequence>MLGEGRPPRGGATTMGTGQTSGRGQRSGRGGDHREGPTLGEGRRSMRRGEVALKGAVGEVGWREDRDLHMTAGDGETSYAKNSRLQEKVIAKVRAILEKATIQVYKAILPKTMVVADLGCSSGSNTLLFVSTIINTIAAETNKQHGDCDQVELQFFLNDLPGNDFNLLFRSLEPFKKSIATDQDGQILPPYYISGLPGSFYTRLFPNQTVHLFHSTCCLHWLSQVPEGLQGQGGAYVNEGNIYISTDSSPLVVKMFQEQFYRDFSLFLKLRHDELVSGGQMVITFLSRKKEDVFSGDLNHLLGLLAQSLQTLVYEGLVKKEMLDSFNVPMYAPSAGEVMQIVKESELFDLEHIQLGEDNWDPFDDSIDELVHDSVQSGANVAKYFRAAIEPLIASHFGEAILDMLFAEYARRIGEHLEKEKTKHVAILVSLKKK</sequence>
<name>A0AAV5F2F8_ELECO</name>
<dbReference type="InterPro" id="IPR042086">
    <property type="entry name" value="MeTrfase_capping"/>
</dbReference>
<dbReference type="Pfam" id="PF03492">
    <property type="entry name" value="Methyltransf_7"/>
    <property type="match status" value="1"/>
</dbReference>
<evidence type="ECO:0000256" key="4">
    <source>
        <dbReference type="SAM" id="MobiDB-lite"/>
    </source>
</evidence>
<evidence type="ECO:0000313" key="5">
    <source>
        <dbReference type="EMBL" id="GJN29043.1"/>
    </source>
</evidence>
<proteinExistence type="inferred from homology"/>
<feature type="compositionally biased region" description="Gly residues" evidence="4">
    <location>
        <begin position="19"/>
        <end position="28"/>
    </location>
</feature>
<dbReference type="PANTHER" id="PTHR31009">
    <property type="entry name" value="S-ADENOSYL-L-METHIONINE:CARBOXYL METHYLTRANSFERASE FAMILY PROTEIN"/>
    <property type="match status" value="1"/>
</dbReference>
<gene>
    <name evidence="5" type="primary">gb17233</name>
    <name evidence="5" type="ORF">PR202_gb17233</name>
</gene>
<protein>
    <submittedName>
        <fullName evidence="5">Uncharacterized protein</fullName>
    </submittedName>
</protein>
<comment type="similarity">
    <text evidence="1">Belongs to the methyltransferase superfamily. Type-7 methyltransferase family. SABATH subfamily.</text>
</comment>
<reference evidence="5" key="2">
    <citation type="submission" date="2021-12" db="EMBL/GenBank/DDBJ databases">
        <title>Resequencing data analysis of finger millet.</title>
        <authorList>
            <person name="Hatakeyama M."/>
            <person name="Aluri S."/>
            <person name="Balachadran M.T."/>
            <person name="Sivarajan S.R."/>
            <person name="Poveda L."/>
            <person name="Shimizu-Inatsugi R."/>
            <person name="Schlapbach R."/>
            <person name="Sreeman S.M."/>
            <person name="Shimizu K.K."/>
        </authorList>
    </citation>
    <scope>NUCLEOTIDE SEQUENCE</scope>
</reference>
<dbReference type="SUPFAM" id="SSF53335">
    <property type="entry name" value="S-adenosyl-L-methionine-dependent methyltransferases"/>
    <property type="match status" value="1"/>
</dbReference>
<evidence type="ECO:0000256" key="2">
    <source>
        <dbReference type="ARBA" id="ARBA00022723"/>
    </source>
</evidence>
<dbReference type="Proteomes" id="UP001054889">
    <property type="component" value="Unassembled WGS sequence"/>
</dbReference>
<dbReference type="InterPro" id="IPR029063">
    <property type="entry name" value="SAM-dependent_MTases_sf"/>
</dbReference>
<dbReference type="EMBL" id="BQKI01000081">
    <property type="protein sequence ID" value="GJN29043.1"/>
    <property type="molecule type" value="Genomic_DNA"/>
</dbReference>
<dbReference type="Gene3D" id="1.10.1200.270">
    <property type="entry name" value="Methyltransferase, alpha-helical capping domain"/>
    <property type="match status" value="1"/>
</dbReference>
<dbReference type="InterPro" id="IPR005299">
    <property type="entry name" value="MeTrfase_7"/>
</dbReference>
<dbReference type="AlphaFoldDB" id="A0AAV5F2F8"/>
<organism evidence="5 6">
    <name type="scientific">Eleusine coracana subsp. coracana</name>
    <dbReference type="NCBI Taxonomy" id="191504"/>
    <lineage>
        <taxon>Eukaryota</taxon>
        <taxon>Viridiplantae</taxon>
        <taxon>Streptophyta</taxon>
        <taxon>Embryophyta</taxon>
        <taxon>Tracheophyta</taxon>
        <taxon>Spermatophyta</taxon>
        <taxon>Magnoliopsida</taxon>
        <taxon>Liliopsida</taxon>
        <taxon>Poales</taxon>
        <taxon>Poaceae</taxon>
        <taxon>PACMAD clade</taxon>
        <taxon>Chloridoideae</taxon>
        <taxon>Cynodonteae</taxon>
        <taxon>Eleusininae</taxon>
        <taxon>Eleusine</taxon>
    </lineage>
</organism>
<evidence type="ECO:0000256" key="1">
    <source>
        <dbReference type="ARBA" id="ARBA00008908"/>
    </source>
</evidence>
<dbReference type="GO" id="GO:0008168">
    <property type="term" value="F:methyltransferase activity"/>
    <property type="evidence" value="ECO:0007669"/>
    <property type="project" value="InterPro"/>
</dbReference>
<comment type="caution">
    <text evidence="5">The sequence shown here is derived from an EMBL/GenBank/DDBJ whole genome shotgun (WGS) entry which is preliminary data.</text>
</comment>
<keyword evidence="6" id="KW-1185">Reference proteome</keyword>
<keyword evidence="2" id="KW-0479">Metal-binding</keyword>
<accession>A0AAV5F2F8</accession>